<evidence type="ECO:0000313" key="21">
    <source>
        <dbReference type="EMBL" id="KAG9232345.1"/>
    </source>
</evidence>
<comment type="subcellular location">
    <subcellularLocation>
        <location evidence="1">Cytoplasmic vesicle membrane</location>
        <topology evidence="1">Multi-pass membrane protein</topology>
    </subcellularLocation>
    <subcellularLocation>
        <location evidence="2">Endoplasmic reticulum membrane</location>
        <topology evidence="2">Multi-pass membrane protein</topology>
    </subcellularLocation>
    <subcellularLocation>
        <location evidence="4">Golgi apparatus membrane</location>
        <topology evidence="4">Multi-pass membrane protein</topology>
    </subcellularLocation>
    <subcellularLocation>
        <location evidence="3 19">Preautophagosomal structure membrane</location>
        <topology evidence="3 19">Multi-pass membrane protein</topology>
    </subcellularLocation>
</comment>
<feature type="transmembrane region" description="Helical" evidence="19">
    <location>
        <begin position="576"/>
        <end position="595"/>
    </location>
</feature>
<name>A0A9P7YET7_9HELO</name>
<evidence type="ECO:0000256" key="4">
    <source>
        <dbReference type="ARBA" id="ARBA00004653"/>
    </source>
</evidence>
<organism evidence="21 22">
    <name type="scientific">Amylocarpus encephaloides</name>
    <dbReference type="NCBI Taxonomy" id="45428"/>
    <lineage>
        <taxon>Eukaryota</taxon>
        <taxon>Fungi</taxon>
        <taxon>Dikarya</taxon>
        <taxon>Ascomycota</taxon>
        <taxon>Pezizomycotina</taxon>
        <taxon>Leotiomycetes</taxon>
        <taxon>Helotiales</taxon>
        <taxon>Helotiales incertae sedis</taxon>
        <taxon>Amylocarpus</taxon>
    </lineage>
</organism>
<sequence>MTSNLLSRFLSTNPTKRSIYEELREHDEGSEPDIEEQAGLALDEENLRFRDEELEHEEVFNGEDSRITVGSGAPFLSHDGNRLLDGAVGGKRNRDEETSKCVPQSPRLLDDEDADADDDVPQSLLIEDHVIAGPSSPSQPRNRPQKQRKRQPAIPGPSSRENRAHWEAAQAQQQLHQDTRQDYQSRTRERPAAQMFTGSPKDKAMWRWNNVTNIDNFLHGVYHYYRGCGFWCIVMAMSLSILQQIFLAVFVTFLTFCIDYKLIPHSKKLSQVLIPKCTTEISGLANAIIWIFTLAVFIQIYGLVFRTIPYLFRMRDFFTHLLGVPESDMQTVTWQDVVARLMAMRDTNPNLIERLSSRNRNFIGRNSKERLDAHDIANRLMRRENYFIAMFNKDILDLTLPVPFLRGVPLLSKHLMESLDFTIMDFMFNPQGQISQLVLKDSKRQQLSGGLKNRFILMGLGYAICAPFSLVYHMIMFFLEYFNEYKKNPSAIGSRQYTPLAEWKFREFNELEHLFHERLNMSYPFATRYLEQFPKVKTNHLAGFVRFITGSIVAVLTLALFWDFELFFAFEIYSEMNVALCLTIAGGFWAVAHGATPEPNGVFDPEYALRQVVEYTHYKPPHWENRLQSDEVKREFAALYQPKIMQFFLEMISIIATPIILWYSLPKCSDQIVDFFREFTIHVDGVGYVCSFAVFDFKRGDGRAAKQGNGTDPREDYYSTKQGKMTASYYGFLDNYVLNPKTGIQGHIPPGTRQIFNLPPSFPGLMSPTLAADMQTSRTGRSERRPAKGPGGLAQAARTPRFAPAGAHGSPMTSILLDPHHQPSSSGFGARSGHRNSRSRYQPRDNITEELVEDEERSGRTLKKDSSSRNPYESVVGLGESRWELSPVRDVSNDDEDEAEKKSSEAEGVIGLLYKYHTAQNRRPGMNI</sequence>
<evidence type="ECO:0000256" key="3">
    <source>
        <dbReference type="ARBA" id="ARBA00004511"/>
    </source>
</evidence>
<dbReference type="OrthoDB" id="2020634at2759"/>
<evidence type="ECO:0000256" key="18">
    <source>
        <dbReference type="ARBA" id="ARBA00024631"/>
    </source>
</evidence>
<dbReference type="Proteomes" id="UP000824998">
    <property type="component" value="Unassembled WGS sequence"/>
</dbReference>
<comment type="caution">
    <text evidence="21">The sequence shown here is derived from an EMBL/GenBank/DDBJ whole genome shotgun (WGS) entry which is preliminary data.</text>
</comment>
<keyword evidence="11" id="KW-0333">Golgi apparatus</keyword>
<evidence type="ECO:0000256" key="19">
    <source>
        <dbReference type="RuleBase" id="RU364027"/>
    </source>
</evidence>
<evidence type="ECO:0000256" key="11">
    <source>
        <dbReference type="ARBA" id="ARBA00023034"/>
    </source>
</evidence>
<comment type="catalytic activity">
    <reaction evidence="18">
        <text>a 1,2-diacyl-sn-glycero-3-phosphocholine(in) = a 1,2-diacyl-sn-glycero-3-phosphocholine(out)</text>
        <dbReference type="Rhea" id="RHEA:38571"/>
        <dbReference type="ChEBI" id="CHEBI:57643"/>
    </reaction>
</comment>
<feature type="region of interest" description="Disordered" evidence="20">
    <location>
        <begin position="56"/>
        <end position="195"/>
    </location>
</feature>
<feature type="region of interest" description="Disordered" evidence="20">
    <location>
        <begin position="773"/>
        <end position="905"/>
    </location>
</feature>
<evidence type="ECO:0000256" key="10">
    <source>
        <dbReference type="ARBA" id="ARBA00023006"/>
    </source>
</evidence>
<evidence type="ECO:0000256" key="5">
    <source>
        <dbReference type="ARBA" id="ARBA00006185"/>
    </source>
</evidence>
<keyword evidence="12 19" id="KW-0445">Lipid transport</keyword>
<keyword evidence="14" id="KW-0968">Cytoplasmic vesicle</keyword>
<evidence type="ECO:0000256" key="16">
    <source>
        <dbReference type="ARBA" id="ARBA00024615"/>
    </source>
</evidence>
<keyword evidence="13 19" id="KW-0472">Membrane</keyword>
<evidence type="ECO:0000256" key="2">
    <source>
        <dbReference type="ARBA" id="ARBA00004477"/>
    </source>
</evidence>
<feature type="transmembrane region" description="Helical" evidence="19">
    <location>
        <begin position="544"/>
        <end position="564"/>
    </location>
</feature>
<feature type="transmembrane region" description="Helical" evidence="19">
    <location>
        <begin position="283"/>
        <end position="305"/>
    </location>
</feature>
<feature type="compositionally biased region" description="Basic and acidic residues" evidence="20">
    <location>
        <begin position="177"/>
        <end position="191"/>
    </location>
</feature>
<dbReference type="GO" id="GO:0034045">
    <property type="term" value="C:phagophore assembly site membrane"/>
    <property type="evidence" value="ECO:0007669"/>
    <property type="project" value="UniProtKB-SubCell"/>
</dbReference>
<dbReference type="GO" id="GO:0034727">
    <property type="term" value="P:piecemeal microautophagy of the nucleus"/>
    <property type="evidence" value="ECO:0007669"/>
    <property type="project" value="TreeGrafter"/>
</dbReference>
<evidence type="ECO:0000256" key="14">
    <source>
        <dbReference type="ARBA" id="ARBA00023329"/>
    </source>
</evidence>
<dbReference type="GO" id="GO:0000139">
    <property type="term" value="C:Golgi membrane"/>
    <property type="evidence" value="ECO:0007669"/>
    <property type="project" value="UniProtKB-SubCell"/>
</dbReference>
<dbReference type="EMBL" id="MU251553">
    <property type="protein sequence ID" value="KAG9232345.1"/>
    <property type="molecule type" value="Genomic_DNA"/>
</dbReference>
<feature type="compositionally biased region" description="Basic and acidic residues" evidence="20">
    <location>
        <begin position="56"/>
        <end position="66"/>
    </location>
</feature>
<feature type="compositionally biased region" description="Acidic residues" evidence="20">
    <location>
        <begin position="110"/>
        <end position="120"/>
    </location>
</feature>
<feature type="compositionally biased region" description="Basic and acidic residues" evidence="20">
    <location>
        <begin position="857"/>
        <end position="867"/>
    </location>
</feature>
<dbReference type="AlphaFoldDB" id="A0A9P7YET7"/>
<dbReference type="GO" id="GO:0030659">
    <property type="term" value="C:cytoplasmic vesicle membrane"/>
    <property type="evidence" value="ECO:0007669"/>
    <property type="project" value="UniProtKB-SubCell"/>
</dbReference>
<evidence type="ECO:0000256" key="13">
    <source>
        <dbReference type="ARBA" id="ARBA00023136"/>
    </source>
</evidence>
<dbReference type="PANTHER" id="PTHR13038">
    <property type="entry name" value="APG9 AUTOPHAGY 9"/>
    <property type="match status" value="1"/>
</dbReference>
<dbReference type="GO" id="GO:0005789">
    <property type="term" value="C:endoplasmic reticulum membrane"/>
    <property type="evidence" value="ECO:0007669"/>
    <property type="project" value="UniProtKB-SubCell"/>
</dbReference>
<keyword evidence="10 19" id="KW-0072">Autophagy</keyword>
<keyword evidence="9 19" id="KW-1133">Transmembrane helix</keyword>
<dbReference type="GO" id="GO:0005776">
    <property type="term" value="C:autophagosome"/>
    <property type="evidence" value="ECO:0007669"/>
    <property type="project" value="TreeGrafter"/>
</dbReference>
<evidence type="ECO:0000256" key="20">
    <source>
        <dbReference type="SAM" id="MobiDB-lite"/>
    </source>
</evidence>
<gene>
    <name evidence="21" type="ORF">BJ875DRAFT_467071</name>
</gene>
<keyword evidence="7 19" id="KW-0813">Transport</keyword>
<feature type="transmembrane region" description="Helical" evidence="19">
    <location>
        <begin position="455"/>
        <end position="479"/>
    </location>
</feature>
<evidence type="ECO:0000256" key="8">
    <source>
        <dbReference type="ARBA" id="ARBA00022692"/>
    </source>
</evidence>
<feature type="transmembrane region" description="Helical" evidence="19">
    <location>
        <begin position="644"/>
        <end position="665"/>
    </location>
</feature>
<comment type="catalytic activity">
    <reaction evidence="17">
        <text>a 1,2-diacyl-sn-glycero-3-phospho-(1D-myo-inositol-3-phosphate)(in) = a 1,2-diacyl-sn-glycero-3-phospho-(1D-myo-inositol-3-phosphate)(out)</text>
        <dbReference type="Rhea" id="RHEA:67920"/>
        <dbReference type="ChEBI" id="CHEBI:58088"/>
    </reaction>
</comment>
<evidence type="ECO:0000256" key="15">
    <source>
        <dbReference type="ARBA" id="ARBA00024479"/>
    </source>
</evidence>
<dbReference type="GO" id="GO:0061709">
    <property type="term" value="P:reticulophagy"/>
    <property type="evidence" value="ECO:0007669"/>
    <property type="project" value="TreeGrafter"/>
</dbReference>
<protein>
    <recommendedName>
        <fullName evidence="6 19">Autophagy-related protein 9</fullName>
    </recommendedName>
</protein>
<proteinExistence type="inferred from homology"/>
<comment type="similarity">
    <text evidence="5 19">Belongs to the ATG9 family.</text>
</comment>
<keyword evidence="22" id="KW-1185">Reference proteome</keyword>
<evidence type="ECO:0000256" key="7">
    <source>
        <dbReference type="ARBA" id="ARBA00022448"/>
    </source>
</evidence>
<evidence type="ECO:0000256" key="9">
    <source>
        <dbReference type="ARBA" id="ARBA00022989"/>
    </source>
</evidence>
<dbReference type="InterPro" id="IPR007241">
    <property type="entry name" value="Autophagy-rel_prot_9"/>
</dbReference>
<evidence type="ECO:0000256" key="6">
    <source>
        <dbReference type="ARBA" id="ARBA00018074"/>
    </source>
</evidence>
<evidence type="ECO:0000256" key="12">
    <source>
        <dbReference type="ARBA" id="ARBA00023055"/>
    </source>
</evidence>
<dbReference type="PANTHER" id="PTHR13038:SF10">
    <property type="entry name" value="AUTOPHAGY-RELATED PROTEIN 9"/>
    <property type="match status" value="1"/>
</dbReference>
<comment type="catalytic activity">
    <reaction evidence="15">
        <text>a 1,2-diacyl-sn-glycero-3-phospho-L-serine(in) = a 1,2-diacyl-sn-glycero-3-phospho-L-serine(out)</text>
        <dbReference type="Rhea" id="RHEA:38663"/>
        <dbReference type="ChEBI" id="CHEBI:57262"/>
    </reaction>
</comment>
<dbReference type="Pfam" id="PF04109">
    <property type="entry name" value="ATG9"/>
    <property type="match status" value="1"/>
</dbReference>
<comment type="function">
    <text evidence="19">Phospholipid scramblase involved in autophagy. Cycles between the preautophagosomal structure/phagophore assembly site (PAS) and the cytoplasmic vesicle pool and supplies membrane for the growing autophagosome. Lipid scramblase activity plays a key role in preautophagosomal structure/phagophore assembly by distributing the phospholipids that arrive through ATG2 from the cytoplasmic to the luminal leaflet of the bilayer, thereby driving autophagosomal membrane expansion.</text>
</comment>
<evidence type="ECO:0000256" key="17">
    <source>
        <dbReference type="ARBA" id="ARBA00024621"/>
    </source>
</evidence>
<dbReference type="GO" id="GO:0000422">
    <property type="term" value="P:autophagy of mitochondrion"/>
    <property type="evidence" value="ECO:0007669"/>
    <property type="project" value="TreeGrafter"/>
</dbReference>
<comment type="catalytic activity">
    <reaction evidence="16">
        <text>a 1,2-diacyl-sn-glycero-3-phosphoethanolamine(in) = a 1,2-diacyl-sn-glycero-3-phosphoethanolamine(out)</text>
        <dbReference type="Rhea" id="RHEA:38895"/>
        <dbReference type="ChEBI" id="CHEBI:64612"/>
    </reaction>
</comment>
<feature type="region of interest" description="Disordered" evidence="20">
    <location>
        <begin position="23"/>
        <end position="42"/>
    </location>
</feature>
<reference evidence="21" key="1">
    <citation type="journal article" date="2021" name="IMA Fungus">
        <title>Genomic characterization of three marine fungi, including Emericellopsis atlantica sp. nov. with signatures of a generalist lifestyle and marine biomass degradation.</title>
        <authorList>
            <person name="Hagestad O.C."/>
            <person name="Hou L."/>
            <person name="Andersen J.H."/>
            <person name="Hansen E.H."/>
            <person name="Altermark B."/>
            <person name="Li C."/>
            <person name="Kuhnert E."/>
            <person name="Cox R.J."/>
            <person name="Crous P.W."/>
            <person name="Spatafora J.W."/>
            <person name="Lail K."/>
            <person name="Amirebrahimi M."/>
            <person name="Lipzen A."/>
            <person name="Pangilinan J."/>
            <person name="Andreopoulos W."/>
            <person name="Hayes R.D."/>
            <person name="Ng V."/>
            <person name="Grigoriev I.V."/>
            <person name="Jackson S.A."/>
            <person name="Sutton T.D.S."/>
            <person name="Dobson A.D.W."/>
            <person name="Rama T."/>
        </authorList>
    </citation>
    <scope>NUCLEOTIDE SEQUENCE</scope>
    <source>
        <strain evidence="21">TRa018bII</strain>
    </source>
</reference>
<dbReference type="GO" id="GO:0034497">
    <property type="term" value="P:protein localization to phagophore assembly site"/>
    <property type="evidence" value="ECO:0007669"/>
    <property type="project" value="TreeGrafter"/>
</dbReference>
<evidence type="ECO:0000313" key="22">
    <source>
        <dbReference type="Proteomes" id="UP000824998"/>
    </source>
</evidence>
<accession>A0A9P7YET7</accession>
<evidence type="ECO:0000256" key="1">
    <source>
        <dbReference type="ARBA" id="ARBA00004439"/>
    </source>
</evidence>
<keyword evidence="8 19" id="KW-0812">Transmembrane</keyword>
<dbReference type="GO" id="GO:0006869">
    <property type="term" value="P:lipid transport"/>
    <property type="evidence" value="ECO:0007669"/>
    <property type="project" value="UniProtKB-KW"/>
</dbReference>